<dbReference type="Proteomes" id="UP000244168">
    <property type="component" value="Unassembled WGS sequence"/>
</dbReference>
<comment type="caution">
    <text evidence="2">The sequence shown here is derived from an EMBL/GenBank/DDBJ whole genome shotgun (WGS) entry which is preliminary data.</text>
</comment>
<keyword evidence="1" id="KW-0472">Membrane</keyword>
<feature type="transmembrane region" description="Helical" evidence="1">
    <location>
        <begin position="56"/>
        <end position="74"/>
    </location>
</feature>
<feature type="transmembrane region" description="Helical" evidence="1">
    <location>
        <begin position="22"/>
        <end position="44"/>
    </location>
</feature>
<keyword evidence="1" id="KW-0812">Transmembrane</keyword>
<dbReference type="AlphaFoldDB" id="A0A2T5J6H2"/>
<name>A0A2T5J6H2_9SPHI</name>
<evidence type="ECO:0000256" key="1">
    <source>
        <dbReference type="SAM" id="Phobius"/>
    </source>
</evidence>
<organism evidence="2 3">
    <name type="scientific">Mucilaginibacter yixingensis</name>
    <dbReference type="NCBI Taxonomy" id="1295612"/>
    <lineage>
        <taxon>Bacteria</taxon>
        <taxon>Pseudomonadati</taxon>
        <taxon>Bacteroidota</taxon>
        <taxon>Sphingobacteriia</taxon>
        <taxon>Sphingobacteriales</taxon>
        <taxon>Sphingobacteriaceae</taxon>
        <taxon>Mucilaginibacter</taxon>
    </lineage>
</organism>
<accession>A0A2T5J6H2</accession>
<dbReference type="EMBL" id="QAOQ01000007">
    <property type="protein sequence ID" value="PTQ94133.1"/>
    <property type="molecule type" value="Genomic_DNA"/>
</dbReference>
<keyword evidence="3" id="KW-1185">Reference proteome</keyword>
<evidence type="ECO:0000313" key="3">
    <source>
        <dbReference type="Proteomes" id="UP000244168"/>
    </source>
</evidence>
<protein>
    <submittedName>
        <fullName evidence="2">Uncharacterized protein</fullName>
    </submittedName>
</protein>
<keyword evidence="1" id="KW-1133">Transmembrane helix</keyword>
<gene>
    <name evidence="2" type="ORF">C8P68_107198</name>
</gene>
<sequence>MELFDKDLGSSIYLFDEAYRNYKGSCVFFAVFVLIAALALYLAIKHYPETSWWRKLIGPAIIIGVGVANIMTHYQNFQTMDAIYRHHDVTQGTTLKRENRSKQSFIVYRYRVKDMLYTTAYPEPYVHKSLPSIIIPNGHYKVIYNKLHPDISVIDFMWNMDDDK</sequence>
<reference evidence="2 3" key="1">
    <citation type="submission" date="2018-04" db="EMBL/GenBank/DDBJ databases">
        <title>Genomic Encyclopedia of Archaeal and Bacterial Type Strains, Phase II (KMG-II): from individual species to whole genera.</title>
        <authorList>
            <person name="Goeker M."/>
        </authorList>
    </citation>
    <scope>NUCLEOTIDE SEQUENCE [LARGE SCALE GENOMIC DNA]</scope>
    <source>
        <strain evidence="2 3">DSM 26809</strain>
    </source>
</reference>
<dbReference type="RefSeq" id="WP_107830548.1">
    <property type="nucleotide sequence ID" value="NZ_CP160205.1"/>
</dbReference>
<evidence type="ECO:0000313" key="2">
    <source>
        <dbReference type="EMBL" id="PTQ94133.1"/>
    </source>
</evidence>
<proteinExistence type="predicted"/>